<dbReference type="AlphaFoldDB" id="A0A7W7QFZ6"/>
<dbReference type="EMBL" id="JACHJQ010000017">
    <property type="protein sequence ID" value="MBB4912843.1"/>
    <property type="molecule type" value="Genomic_DNA"/>
</dbReference>
<keyword evidence="2" id="KW-1185">Reference proteome</keyword>
<evidence type="ECO:0000313" key="2">
    <source>
        <dbReference type="Proteomes" id="UP000520767"/>
    </source>
</evidence>
<evidence type="ECO:0008006" key="3">
    <source>
        <dbReference type="Google" id="ProtNLM"/>
    </source>
</evidence>
<evidence type="ECO:0000313" key="1">
    <source>
        <dbReference type="EMBL" id="MBB4912843.1"/>
    </source>
</evidence>
<organism evidence="1 2">
    <name type="scientific">Actinophytocola algeriensis</name>
    <dbReference type="NCBI Taxonomy" id="1768010"/>
    <lineage>
        <taxon>Bacteria</taxon>
        <taxon>Bacillati</taxon>
        <taxon>Actinomycetota</taxon>
        <taxon>Actinomycetes</taxon>
        <taxon>Pseudonocardiales</taxon>
        <taxon>Pseudonocardiaceae</taxon>
    </lineage>
</organism>
<name>A0A7W7QFZ6_9PSEU</name>
<sequence length="230" mass="25287">MPGRVELLPDLITRVVIPSRRPVHDVFLEVPKPPAGLATREFVLCVQSDMGTLDRSALAARVLGLLRAWEVPPDRLAVVEGIPRGDRMVYDLLEPELRGAEFVPFRDIWRHGVPVAAGQTWISTRFHLHLLASAAGASGVAMSVSQDYYAVKHRSLLDLGSNWTMLDAAGNDVPDRPDSGGFTSAALRACQDAKLAVAEKIYRRDPPQASAVTGNRAARYRRLAGWFRID</sequence>
<accession>A0A7W7QFZ6</accession>
<gene>
    <name evidence="1" type="ORF">FHR82_009117</name>
</gene>
<reference evidence="1 2" key="1">
    <citation type="submission" date="2020-08" db="EMBL/GenBank/DDBJ databases">
        <title>Genomic Encyclopedia of Type Strains, Phase III (KMG-III): the genomes of soil and plant-associated and newly described type strains.</title>
        <authorList>
            <person name="Whitman W."/>
        </authorList>
    </citation>
    <scope>NUCLEOTIDE SEQUENCE [LARGE SCALE GENOMIC DNA]</scope>
    <source>
        <strain evidence="1 2">CECT 8960</strain>
    </source>
</reference>
<protein>
    <recommendedName>
        <fullName evidence="3">Polysaccharide pyruvyl transferase domain-containing protein</fullName>
    </recommendedName>
</protein>
<dbReference type="Proteomes" id="UP000520767">
    <property type="component" value="Unassembled WGS sequence"/>
</dbReference>
<proteinExistence type="predicted"/>
<comment type="caution">
    <text evidence="1">The sequence shown here is derived from an EMBL/GenBank/DDBJ whole genome shotgun (WGS) entry which is preliminary data.</text>
</comment>